<evidence type="ECO:0000256" key="3">
    <source>
        <dbReference type="ARBA" id="ARBA00022806"/>
    </source>
</evidence>
<dbReference type="GO" id="GO:0005829">
    <property type="term" value="C:cytosol"/>
    <property type="evidence" value="ECO:0007669"/>
    <property type="project" value="TreeGrafter"/>
</dbReference>
<comment type="caution">
    <text evidence="6">The sequence shown here is derived from an EMBL/GenBank/DDBJ whole genome shotgun (WGS) entry which is preliminary data.</text>
</comment>
<dbReference type="GO" id="GO:0005524">
    <property type="term" value="F:ATP binding"/>
    <property type="evidence" value="ECO:0007669"/>
    <property type="project" value="UniProtKB-KW"/>
</dbReference>
<dbReference type="InterPro" id="IPR014016">
    <property type="entry name" value="UvrD-like_ATP-bd"/>
</dbReference>
<evidence type="ECO:0000313" key="6">
    <source>
        <dbReference type="EMBL" id="GAG75050.1"/>
    </source>
</evidence>
<dbReference type="GO" id="GO:0043138">
    <property type="term" value="F:3'-5' DNA helicase activity"/>
    <property type="evidence" value="ECO:0007669"/>
    <property type="project" value="TreeGrafter"/>
</dbReference>
<dbReference type="AlphaFoldDB" id="X0ZYY0"/>
<dbReference type="InterPro" id="IPR027417">
    <property type="entry name" value="P-loop_NTPase"/>
</dbReference>
<gene>
    <name evidence="6" type="ORF">S01H4_34789</name>
</gene>
<dbReference type="Gene3D" id="3.40.50.300">
    <property type="entry name" value="P-loop containing nucleotide triphosphate hydrolases"/>
    <property type="match status" value="1"/>
</dbReference>
<evidence type="ECO:0000256" key="2">
    <source>
        <dbReference type="ARBA" id="ARBA00022801"/>
    </source>
</evidence>
<dbReference type="EMBL" id="BART01018425">
    <property type="protein sequence ID" value="GAG75050.1"/>
    <property type="molecule type" value="Genomic_DNA"/>
</dbReference>
<name>X0ZYY0_9ZZZZ</name>
<dbReference type="GO" id="GO:0016787">
    <property type="term" value="F:hydrolase activity"/>
    <property type="evidence" value="ECO:0007669"/>
    <property type="project" value="UniProtKB-KW"/>
</dbReference>
<dbReference type="GO" id="GO:0003677">
    <property type="term" value="F:DNA binding"/>
    <property type="evidence" value="ECO:0007669"/>
    <property type="project" value="InterPro"/>
</dbReference>
<organism evidence="6">
    <name type="scientific">marine sediment metagenome</name>
    <dbReference type="NCBI Taxonomy" id="412755"/>
    <lineage>
        <taxon>unclassified sequences</taxon>
        <taxon>metagenomes</taxon>
        <taxon>ecological metagenomes</taxon>
    </lineage>
</organism>
<evidence type="ECO:0000256" key="4">
    <source>
        <dbReference type="ARBA" id="ARBA00022840"/>
    </source>
</evidence>
<dbReference type="InterPro" id="IPR000212">
    <property type="entry name" value="DNA_helicase_UvrD/REP"/>
</dbReference>
<sequence length="148" mass="17517">MIFQYYLLKYFSVEDKIKLLDQEQERIARELGEGHRLIFGVAGSGKTILLIARARILAKRHPDWKILILCYNKLLRNLLFQLFNPQDYEADITVSTFHSWARNYILSANNTFTTIYKEAEQKAEKEDIMNKFFQYFVPKIFLQMLGAL</sequence>
<evidence type="ECO:0000256" key="1">
    <source>
        <dbReference type="ARBA" id="ARBA00022741"/>
    </source>
</evidence>
<keyword evidence="3" id="KW-0347">Helicase</keyword>
<protein>
    <recommendedName>
        <fullName evidence="5">UvrD-like helicase ATP-binding domain-containing protein</fullName>
    </recommendedName>
</protein>
<keyword evidence="4" id="KW-0067">ATP-binding</keyword>
<evidence type="ECO:0000259" key="5">
    <source>
        <dbReference type="Pfam" id="PF00580"/>
    </source>
</evidence>
<feature type="non-terminal residue" evidence="6">
    <location>
        <position position="148"/>
    </location>
</feature>
<reference evidence="6" key="1">
    <citation type="journal article" date="2014" name="Front. Microbiol.">
        <title>High frequency of phylogenetically diverse reductive dehalogenase-homologous genes in deep subseafloor sedimentary metagenomes.</title>
        <authorList>
            <person name="Kawai M."/>
            <person name="Futagami T."/>
            <person name="Toyoda A."/>
            <person name="Takaki Y."/>
            <person name="Nishi S."/>
            <person name="Hori S."/>
            <person name="Arai W."/>
            <person name="Tsubouchi T."/>
            <person name="Morono Y."/>
            <person name="Uchiyama I."/>
            <person name="Ito T."/>
            <person name="Fujiyama A."/>
            <person name="Inagaki F."/>
            <person name="Takami H."/>
        </authorList>
    </citation>
    <scope>NUCLEOTIDE SEQUENCE</scope>
    <source>
        <strain evidence="6">Expedition CK06-06</strain>
    </source>
</reference>
<feature type="domain" description="UvrD-like helicase ATP-binding" evidence="5">
    <location>
        <begin position="21"/>
        <end position="125"/>
    </location>
</feature>
<keyword evidence="1" id="KW-0547">Nucleotide-binding</keyword>
<dbReference type="Pfam" id="PF00580">
    <property type="entry name" value="UvrD-helicase"/>
    <property type="match status" value="1"/>
</dbReference>
<keyword evidence="2" id="KW-0378">Hydrolase</keyword>
<dbReference type="PANTHER" id="PTHR11070:SF3">
    <property type="entry name" value="DNA 3'-5' HELICASE"/>
    <property type="match status" value="1"/>
</dbReference>
<dbReference type="SUPFAM" id="SSF52540">
    <property type="entry name" value="P-loop containing nucleoside triphosphate hydrolases"/>
    <property type="match status" value="1"/>
</dbReference>
<dbReference type="GO" id="GO:0000725">
    <property type="term" value="P:recombinational repair"/>
    <property type="evidence" value="ECO:0007669"/>
    <property type="project" value="TreeGrafter"/>
</dbReference>
<dbReference type="PANTHER" id="PTHR11070">
    <property type="entry name" value="UVRD / RECB / PCRA DNA HELICASE FAMILY MEMBER"/>
    <property type="match status" value="1"/>
</dbReference>
<proteinExistence type="predicted"/>
<accession>X0ZYY0</accession>